<dbReference type="KEGG" id="mmal:CKJ54_07380"/>
<sequence length="96" mass="10150">MAGLAVGATMIAIPIAHADPMDTNCESNMLGALYCDGPVQPDGSWNRCVDVGSQAITGQYGQVSGWTAPMHQCYHYDPAAPPFKLGQPDHHIGLDP</sequence>
<feature type="chain" id="PRO_5042181468" description="CDGP domain-containing protein" evidence="1">
    <location>
        <begin position="19"/>
        <end position="96"/>
    </location>
</feature>
<name>A0AAC9VTL0_9MYCO</name>
<dbReference type="AlphaFoldDB" id="A0AAC9VTL0"/>
<keyword evidence="1" id="KW-0732">Signal</keyword>
<proteinExistence type="predicted"/>
<evidence type="ECO:0000256" key="1">
    <source>
        <dbReference type="SAM" id="SignalP"/>
    </source>
</evidence>
<protein>
    <recommendedName>
        <fullName evidence="2">CDGP domain-containing protein</fullName>
    </recommendedName>
</protein>
<evidence type="ECO:0000313" key="3">
    <source>
        <dbReference type="EMBL" id="ASW89727.1"/>
    </source>
</evidence>
<gene>
    <name evidence="3" type="ORF">CKJ54_07380</name>
</gene>
<evidence type="ECO:0000259" key="2">
    <source>
        <dbReference type="Pfam" id="PF24238"/>
    </source>
</evidence>
<feature type="signal peptide" evidence="1">
    <location>
        <begin position="1"/>
        <end position="18"/>
    </location>
</feature>
<dbReference type="RefSeq" id="WP_095576809.1">
    <property type="nucleotide sequence ID" value="NZ_CP023147.1"/>
</dbReference>
<evidence type="ECO:0000313" key="4">
    <source>
        <dbReference type="Proteomes" id="UP000216246"/>
    </source>
</evidence>
<dbReference type="Proteomes" id="UP000216246">
    <property type="component" value="Chromosome"/>
</dbReference>
<dbReference type="Pfam" id="PF24238">
    <property type="entry name" value="CDGP"/>
    <property type="match status" value="1"/>
</dbReference>
<accession>A0AAC9VTL0</accession>
<feature type="domain" description="CDGP" evidence="2">
    <location>
        <begin position="25"/>
        <end position="92"/>
    </location>
</feature>
<organism evidence="3 4">
    <name type="scientific">Mycobacterium marseillense</name>
    <dbReference type="NCBI Taxonomy" id="701042"/>
    <lineage>
        <taxon>Bacteria</taxon>
        <taxon>Bacillati</taxon>
        <taxon>Actinomycetota</taxon>
        <taxon>Actinomycetes</taxon>
        <taxon>Mycobacteriales</taxon>
        <taxon>Mycobacteriaceae</taxon>
        <taxon>Mycobacterium</taxon>
        <taxon>Mycobacterium avium complex (MAC)</taxon>
    </lineage>
</organism>
<reference evidence="3 4" key="1">
    <citation type="submission" date="2017-08" db="EMBL/GenBank/DDBJ databases">
        <title>Phylogentic analysis of Mycobacterium avium complex whole genomes.</title>
        <authorList>
            <person name="Caverly L.J."/>
            <person name="Spilker T."/>
            <person name="LiPuma J."/>
        </authorList>
    </citation>
    <scope>NUCLEOTIDE SEQUENCE [LARGE SCALE GENOMIC DNA]</scope>
    <source>
        <strain evidence="3 4">FLAC0026</strain>
    </source>
</reference>
<dbReference type="EMBL" id="CP023147">
    <property type="protein sequence ID" value="ASW89727.1"/>
    <property type="molecule type" value="Genomic_DNA"/>
</dbReference>
<dbReference type="InterPro" id="IPR056271">
    <property type="entry name" value="CDGP_dom"/>
</dbReference>